<keyword evidence="1" id="KW-0479">Metal-binding</keyword>
<dbReference type="PROSITE" id="PS50222">
    <property type="entry name" value="EF_HAND_2"/>
    <property type="match status" value="2"/>
</dbReference>
<protein>
    <submittedName>
        <fullName evidence="5">EF-hand domain-containing protein D2</fullName>
    </submittedName>
</protein>
<feature type="domain" description="EF-hand" evidence="4">
    <location>
        <begin position="79"/>
        <end position="114"/>
    </location>
</feature>
<dbReference type="EMBL" id="MU825398">
    <property type="protein sequence ID" value="KAJ7393279.1"/>
    <property type="molecule type" value="Genomic_DNA"/>
</dbReference>
<dbReference type="Pfam" id="PF21008">
    <property type="entry name" value="AIF-1"/>
    <property type="match status" value="1"/>
</dbReference>
<dbReference type="InterPro" id="IPR018247">
    <property type="entry name" value="EF_Hand_1_Ca_BS"/>
</dbReference>
<evidence type="ECO:0000256" key="3">
    <source>
        <dbReference type="ARBA" id="ARBA00022837"/>
    </source>
</evidence>
<dbReference type="PANTHER" id="PTHR13025">
    <property type="entry name" value="EF-HAND DOMAIN-CONTAINING PROTEIN D"/>
    <property type="match status" value="1"/>
</dbReference>
<comment type="caution">
    <text evidence="5">The sequence shown here is derived from an EMBL/GenBank/DDBJ whole genome shotgun (WGS) entry which is preliminary data.</text>
</comment>
<evidence type="ECO:0000313" key="6">
    <source>
        <dbReference type="Proteomes" id="UP001163046"/>
    </source>
</evidence>
<dbReference type="Gene3D" id="1.10.238.10">
    <property type="entry name" value="EF-hand"/>
    <property type="match status" value="1"/>
</dbReference>
<dbReference type="Proteomes" id="UP001163046">
    <property type="component" value="Unassembled WGS sequence"/>
</dbReference>
<keyword evidence="3" id="KW-0106">Calcium</keyword>
<evidence type="ECO:0000256" key="1">
    <source>
        <dbReference type="ARBA" id="ARBA00022723"/>
    </source>
</evidence>
<dbReference type="InterPro" id="IPR040365">
    <property type="entry name" value="EFHD1/2"/>
</dbReference>
<name>A0A9X0A834_9CNID</name>
<evidence type="ECO:0000256" key="2">
    <source>
        <dbReference type="ARBA" id="ARBA00022737"/>
    </source>
</evidence>
<dbReference type="PROSITE" id="PS00018">
    <property type="entry name" value="EF_HAND_1"/>
    <property type="match status" value="2"/>
</dbReference>
<dbReference type="CDD" id="cd00051">
    <property type="entry name" value="EFh"/>
    <property type="match status" value="1"/>
</dbReference>
<dbReference type="GO" id="GO:0005509">
    <property type="term" value="F:calcium ion binding"/>
    <property type="evidence" value="ECO:0007669"/>
    <property type="project" value="InterPro"/>
</dbReference>
<dbReference type="SUPFAM" id="SSF47473">
    <property type="entry name" value="EF-hand"/>
    <property type="match status" value="1"/>
</dbReference>
<dbReference type="AlphaFoldDB" id="A0A9X0A834"/>
<keyword evidence="6" id="KW-1185">Reference proteome</keyword>
<organism evidence="5 6">
    <name type="scientific">Desmophyllum pertusum</name>
    <dbReference type="NCBI Taxonomy" id="174260"/>
    <lineage>
        <taxon>Eukaryota</taxon>
        <taxon>Metazoa</taxon>
        <taxon>Cnidaria</taxon>
        <taxon>Anthozoa</taxon>
        <taxon>Hexacorallia</taxon>
        <taxon>Scleractinia</taxon>
        <taxon>Caryophylliina</taxon>
        <taxon>Caryophylliidae</taxon>
        <taxon>Desmophyllum</taxon>
    </lineage>
</organism>
<dbReference type="InterPro" id="IPR002048">
    <property type="entry name" value="EF_hand_dom"/>
</dbReference>
<accession>A0A9X0A834</accession>
<dbReference type="SMART" id="SM00054">
    <property type="entry name" value="EFh"/>
    <property type="match status" value="2"/>
</dbReference>
<gene>
    <name evidence="5" type="primary">EFHD2</name>
    <name evidence="5" type="ORF">OS493_006248</name>
</gene>
<evidence type="ECO:0000259" key="4">
    <source>
        <dbReference type="PROSITE" id="PS50222"/>
    </source>
</evidence>
<dbReference type="InterPro" id="IPR011992">
    <property type="entry name" value="EF-hand-dom_pair"/>
</dbReference>
<dbReference type="OrthoDB" id="6572480at2759"/>
<feature type="domain" description="EF-hand" evidence="4">
    <location>
        <begin position="43"/>
        <end position="78"/>
    </location>
</feature>
<dbReference type="InterPro" id="IPR049025">
    <property type="entry name" value="AIF-1_EF_pair"/>
</dbReference>
<reference evidence="5" key="1">
    <citation type="submission" date="2023-01" db="EMBL/GenBank/DDBJ databases">
        <title>Genome assembly of the deep-sea coral Lophelia pertusa.</title>
        <authorList>
            <person name="Herrera S."/>
            <person name="Cordes E."/>
        </authorList>
    </citation>
    <scope>NUCLEOTIDE SEQUENCE</scope>
    <source>
        <strain evidence="5">USNM1676648</strain>
        <tissue evidence="5">Polyp</tissue>
    </source>
</reference>
<dbReference type="FunFam" id="1.10.238.10:FF:000112">
    <property type="entry name" value="EF-hand domain family, member D2"/>
    <property type="match status" value="1"/>
</dbReference>
<keyword evidence="2" id="KW-0677">Repeat</keyword>
<proteinExistence type="predicted"/>
<evidence type="ECO:0000313" key="5">
    <source>
        <dbReference type="EMBL" id="KAJ7393279.1"/>
    </source>
</evidence>
<dbReference type="PANTHER" id="PTHR13025:SF6">
    <property type="entry name" value="EF-HAND DOMAIN-CONTAINING PROTEIN-RELATED"/>
    <property type="match status" value="1"/>
</dbReference>
<sequence>MSETNELAAKLAHRQALNENEEMPRRQMTVFNPYTEFKEFSRKQIKDFEKMFKKYDINNDHYLDLMEMKQMMEKLGAPQTHVGLKNMIAEIDEDNDGKVSYREFLLIFRKAAAGELLEDSGLGQLAKLAEIDVDEVGVGGAAKFSKPR</sequence>